<keyword evidence="3" id="KW-1185">Reference proteome</keyword>
<dbReference type="EMBL" id="CAJJDP010000020">
    <property type="protein sequence ID" value="CAD8147635.1"/>
    <property type="molecule type" value="Genomic_DNA"/>
</dbReference>
<organism evidence="2 3">
    <name type="scientific">Paramecium octaurelia</name>
    <dbReference type="NCBI Taxonomy" id="43137"/>
    <lineage>
        <taxon>Eukaryota</taxon>
        <taxon>Sar</taxon>
        <taxon>Alveolata</taxon>
        <taxon>Ciliophora</taxon>
        <taxon>Intramacronucleata</taxon>
        <taxon>Oligohymenophorea</taxon>
        <taxon>Peniculida</taxon>
        <taxon>Parameciidae</taxon>
        <taxon>Paramecium</taxon>
    </lineage>
</organism>
<dbReference type="Proteomes" id="UP000683925">
    <property type="component" value="Unassembled WGS sequence"/>
</dbReference>
<evidence type="ECO:0000313" key="3">
    <source>
        <dbReference type="Proteomes" id="UP000683925"/>
    </source>
</evidence>
<feature type="region of interest" description="Disordered" evidence="1">
    <location>
        <begin position="173"/>
        <end position="214"/>
    </location>
</feature>
<proteinExistence type="predicted"/>
<evidence type="ECO:0000256" key="1">
    <source>
        <dbReference type="SAM" id="MobiDB-lite"/>
    </source>
</evidence>
<comment type="caution">
    <text evidence="2">The sequence shown here is derived from an EMBL/GenBank/DDBJ whole genome shotgun (WGS) entry which is preliminary data.</text>
</comment>
<sequence length="354" mass="41188">MQSLQSDLKYIRDALTLLIDKLLPYIEQKQILQFCKSLKNKVADDKVTAFSIYMETQKGFEASQVKAIKLNSTSDEKFTLQVLTKIRQAQTEFKNNTQQFASIYNSVKENVESVYVSSQELQTMMNEKQIQNKVESRQEEIRRVSIYSKQNRQKTEQDISEEKAKKYKIEVKPEQNKEIKSDNNKLGQKVEQKSEMKLEKVEKSDSKYSFEGSKKDISSTQDLLQNQRIIHQNQSQQQIKLEKQQVQLSPINYQQVKSQNISSQPSFNYLHTQPHSYTQVPLSMNSLTNNFTYVQQSSQSQKQILYTQSDQKSNSQMGAYVPNYDLLARVDQLLSKTKSNIQTQNTTHCLTNRI</sequence>
<reference evidence="2" key="1">
    <citation type="submission" date="2021-01" db="EMBL/GenBank/DDBJ databases">
        <authorList>
            <consortium name="Genoscope - CEA"/>
            <person name="William W."/>
        </authorList>
    </citation>
    <scope>NUCLEOTIDE SEQUENCE</scope>
</reference>
<protein>
    <submittedName>
        <fullName evidence="2">Uncharacterized protein</fullName>
    </submittedName>
</protein>
<gene>
    <name evidence="2" type="ORF">POCTA_138.1.T0200124</name>
</gene>
<dbReference type="OMA" id="QNTTHCL"/>
<name>A0A8S1T2P2_PAROT</name>
<dbReference type="OrthoDB" id="303356at2759"/>
<accession>A0A8S1T2P2</accession>
<evidence type="ECO:0000313" key="2">
    <source>
        <dbReference type="EMBL" id="CAD8147635.1"/>
    </source>
</evidence>
<dbReference type="AlphaFoldDB" id="A0A8S1T2P2"/>